<evidence type="ECO:0000313" key="4">
    <source>
        <dbReference type="Proteomes" id="UP000324233"/>
    </source>
</evidence>
<feature type="region of interest" description="Disordered" evidence="1">
    <location>
        <begin position="27"/>
        <end position="93"/>
    </location>
</feature>
<evidence type="ECO:0000256" key="2">
    <source>
        <dbReference type="SAM" id="SignalP"/>
    </source>
</evidence>
<feature type="compositionally biased region" description="Basic and acidic residues" evidence="1">
    <location>
        <begin position="64"/>
        <end position="74"/>
    </location>
</feature>
<keyword evidence="2" id="KW-0732">Signal</keyword>
<keyword evidence="4" id="KW-1185">Reference proteome</keyword>
<dbReference type="EMBL" id="CP042997">
    <property type="protein sequence ID" value="QEH38344.1"/>
    <property type="molecule type" value="Genomic_DNA"/>
</dbReference>
<feature type="compositionally biased region" description="Low complexity" evidence="1">
    <location>
        <begin position="76"/>
        <end position="86"/>
    </location>
</feature>
<dbReference type="PROSITE" id="PS51257">
    <property type="entry name" value="PROKAR_LIPOPROTEIN"/>
    <property type="match status" value="1"/>
</dbReference>
<evidence type="ECO:0008006" key="5">
    <source>
        <dbReference type="Google" id="ProtNLM"/>
    </source>
</evidence>
<reference evidence="3 4" key="1">
    <citation type="submission" date="2019-08" db="EMBL/GenBank/DDBJ databases">
        <title>Deep-cultivation of Planctomycetes and their phenomic and genomic characterization uncovers novel biology.</title>
        <authorList>
            <person name="Wiegand S."/>
            <person name="Jogler M."/>
            <person name="Boedeker C."/>
            <person name="Pinto D."/>
            <person name="Vollmers J."/>
            <person name="Rivas-Marin E."/>
            <person name="Kohn T."/>
            <person name="Peeters S.H."/>
            <person name="Heuer A."/>
            <person name="Rast P."/>
            <person name="Oberbeckmann S."/>
            <person name="Bunk B."/>
            <person name="Jeske O."/>
            <person name="Meyerdierks A."/>
            <person name="Storesund J.E."/>
            <person name="Kallscheuer N."/>
            <person name="Luecker S."/>
            <person name="Lage O.M."/>
            <person name="Pohl T."/>
            <person name="Merkel B.J."/>
            <person name="Hornburger P."/>
            <person name="Mueller R.-W."/>
            <person name="Bruemmer F."/>
            <person name="Labrenz M."/>
            <person name="Spormann A.M."/>
            <person name="Op den Camp H."/>
            <person name="Overmann J."/>
            <person name="Amann R."/>
            <person name="Jetten M.S.M."/>
            <person name="Mascher T."/>
            <person name="Medema M.H."/>
            <person name="Devos D.P."/>
            <person name="Kaster A.-K."/>
            <person name="Ovreas L."/>
            <person name="Rohde M."/>
            <person name="Galperin M.Y."/>
            <person name="Jogler C."/>
        </authorList>
    </citation>
    <scope>NUCLEOTIDE SEQUENCE [LARGE SCALE GENOMIC DNA]</scope>
    <source>
        <strain evidence="3 4">OJF2</strain>
    </source>
</reference>
<dbReference type="RefSeq" id="WP_148597795.1">
    <property type="nucleotide sequence ID" value="NZ_CP042997.1"/>
</dbReference>
<dbReference type="Proteomes" id="UP000324233">
    <property type="component" value="Chromosome"/>
</dbReference>
<accession>A0A5B9WDJ7</accession>
<dbReference type="KEGG" id="agv:OJF2_69450"/>
<organism evidence="3 4">
    <name type="scientific">Aquisphaera giovannonii</name>
    <dbReference type="NCBI Taxonomy" id="406548"/>
    <lineage>
        <taxon>Bacteria</taxon>
        <taxon>Pseudomonadati</taxon>
        <taxon>Planctomycetota</taxon>
        <taxon>Planctomycetia</taxon>
        <taxon>Isosphaerales</taxon>
        <taxon>Isosphaeraceae</taxon>
        <taxon>Aquisphaera</taxon>
    </lineage>
</organism>
<evidence type="ECO:0000313" key="3">
    <source>
        <dbReference type="EMBL" id="QEH38344.1"/>
    </source>
</evidence>
<dbReference type="AlphaFoldDB" id="A0A5B9WDJ7"/>
<name>A0A5B9WDJ7_9BACT</name>
<feature type="signal peptide" evidence="2">
    <location>
        <begin position="1"/>
        <end position="24"/>
    </location>
</feature>
<protein>
    <recommendedName>
        <fullName evidence="5">Lipoprotein</fullName>
    </recommendedName>
</protein>
<proteinExistence type="predicted"/>
<sequence precursor="true">MRAESRSRAFLIPAAFAACLLAPAAGCGGNPNEAENAKTMAPGIPSANPNESFADRRARTRQVSKQEQKNEERNQAIAAKNAAKAGAKAETKN</sequence>
<evidence type="ECO:0000256" key="1">
    <source>
        <dbReference type="SAM" id="MobiDB-lite"/>
    </source>
</evidence>
<feature type="chain" id="PRO_5022720635" description="Lipoprotein" evidence="2">
    <location>
        <begin position="25"/>
        <end position="93"/>
    </location>
</feature>
<gene>
    <name evidence="3" type="ORF">OJF2_69450</name>
</gene>